<dbReference type="AlphaFoldDB" id="A0A846N318"/>
<dbReference type="InterPro" id="IPR003781">
    <property type="entry name" value="CoA-bd"/>
</dbReference>
<dbReference type="EMBL" id="JAASRM010000001">
    <property type="protein sequence ID" value="NIK89875.1"/>
    <property type="molecule type" value="Genomic_DNA"/>
</dbReference>
<protein>
    <recommendedName>
        <fullName evidence="1">CoA-binding domain-containing protein</fullName>
    </recommendedName>
</protein>
<dbReference type="InterPro" id="IPR036291">
    <property type="entry name" value="NAD(P)-bd_dom_sf"/>
</dbReference>
<dbReference type="Gene3D" id="3.40.50.720">
    <property type="entry name" value="NAD(P)-binding Rossmann-like Domain"/>
    <property type="match status" value="1"/>
</dbReference>
<dbReference type="Pfam" id="PF13380">
    <property type="entry name" value="CoA_binding_2"/>
    <property type="match status" value="1"/>
</dbReference>
<organism evidence="2 3">
    <name type="scientific">Rhizomicrobium palustre</name>
    <dbReference type="NCBI Taxonomy" id="189966"/>
    <lineage>
        <taxon>Bacteria</taxon>
        <taxon>Pseudomonadati</taxon>
        <taxon>Pseudomonadota</taxon>
        <taxon>Alphaproteobacteria</taxon>
        <taxon>Micropepsales</taxon>
        <taxon>Micropepsaceae</taxon>
        <taxon>Rhizomicrobium</taxon>
    </lineage>
</organism>
<evidence type="ECO:0000259" key="1">
    <source>
        <dbReference type="SMART" id="SM00881"/>
    </source>
</evidence>
<comment type="caution">
    <text evidence="2">The sequence shown here is derived from an EMBL/GenBank/DDBJ whole genome shotgun (WGS) entry which is preliminary data.</text>
</comment>
<dbReference type="SMART" id="SM00881">
    <property type="entry name" value="CoA_binding"/>
    <property type="match status" value="1"/>
</dbReference>
<dbReference type="Proteomes" id="UP000570514">
    <property type="component" value="Unassembled WGS sequence"/>
</dbReference>
<dbReference type="PANTHER" id="PTHR33303">
    <property type="entry name" value="CYTOPLASMIC PROTEIN-RELATED"/>
    <property type="match status" value="1"/>
</dbReference>
<accession>A0A846N318</accession>
<reference evidence="2 3" key="1">
    <citation type="submission" date="2020-03" db="EMBL/GenBank/DDBJ databases">
        <title>Genomic Encyclopedia of Type Strains, Phase IV (KMG-IV): sequencing the most valuable type-strain genomes for metagenomic binning, comparative biology and taxonomic classification.</title>
        <authorList>
            <person name="Goeker M."/>
        </authorList>
    </citation>
    <scope>NUCLEOTIDE SEQUENCE [LARGE SCALE GENOMIC DNA]</scope>
    <source>
        <strain evidence="2 3">DSM 19867</strain>
    </source>
</reference>
<dbReference type="RefSeq" id="WP_167083940.1">
    <property type="nucleotide sequence ID" value="NZ_BAAADC010000001.1"/>
</dbReference>
<feature type="domain" description="CoA-binding" evidence="1">
    <location>
        <begin position="12"/>
        <end position="111"/>
    </location>
</feature>
<dbReference type="PANTHER" id="PTHR33303:SF2">
    <property type="entry name" value="COA-BINDING DOMAIN-CONTAINING PROTEIN"/>
    <property type="match status" value="1"/>
</dbReference>
<sequence>MPTYSDDLIKSILRNNRFIAMIGASGNEMRPSYFAMKYLLDKGFRVRPVNPGLAGKTILNQEVYASLKDVPGPIEIVDIFRSAEFAPKIVAEALEEKDRLGIKVIWMQLGVISEEAAKMAEDAGLTVIMDRCPKIEYGRLSGEIGWMGINRKVIDNRKPKLFQKGGSLMREDRPSLKKAD</sequence>
<gene>
    <name evidence="2" type="ORF">FHS83_003193</name>
</gene>
<keyword evidence="3" id="KW-1185">Reference proteome</keyword>
<proteinExistence type="predicted"/>
<name>A0A846N318_9PROT</name>
<evidence type="ECO:0000313" key="2">
    <source>
        <dbReference type="EMBL" id="NIK89875.1"/>
    </source>
</evidence>
<dbReference type="SUPFAM" id="SSF51735">
    <property type="entry name" value="NAD(P)-binding Rossmann-fold domains"/>
    <property type="match status" value="1"/>
</dbReference>
<evidence type="ECO:0000313" key="3">
    <source>
        <dbReference type="Proteomes" id="UP000570514"/>
    </source>
</evidence>